<dbReference type="Proteomes" id="UP000593567">
    <property type="component" value="Unassembled WGS sequence"/>
</dbReference>
<evidence type="ECO:0000313" key="5">
    <source>
        <dbReference type="EMBL" id="KAF6027127.1"/>
    </source>
</evidence>
<name>A0A7J7JM80_BUGNE</name>
<dbReference type="InterPro" id="IPR005522">
    <property type="entry name" value="IPK"/>
</dbReference>
<dbReference type="GO" id="GO:0005737">
    <property type="term" value="C:cytoplasm"/>
    <property type="evidence" value="ECO:0007669"/>
    <property type="project" value="TreeGrafter"/>
</dbReference>
<dbReference type="EMBL" id="VXIV02002139">
    <property type="protein sequence ID" value="KAF6027127.1"/>
    <property type="molecule type" value="Genomic_DNA"/>
</dbReference>
<dbReference type="GO" id="GO:0000828">
    <property type="term" value="F:inositol hexakisphosphate kinase activity"/>
    <property type="evidence" value="ECO:0007669"/>
    <property type="project" value="TreeGrafter"/>
</dbReference>
<evidence type="ECO:0000256" key="1">
    <source>
        <dbReference type="ARBA" id="ARBA00007374"/>
    </source>
</evidence>
<reference evidence="5" key="1">
    <citation type="submission" date="2020-06" db="EMBL/GenBank/DDBJ databases">
        <title>Draft genome of Bugula neritina, a colonial animal packing powerful symbionts and potential medicines.</title>
        <authorList>
            <person name="Rayko M."/>
        </authorList>
    </citation>
    <scope>NUCLEOTIDE SEQUENCE [LARGE SCALE GENOMIC DNA]</scope>
    <source>
        <strain evidence="5">Kwan_BN1</strain>
    </source>
</reference>
<dbReference type="GO" id="GO:0005634">
    <property type="term" value="C:nucleus"/>
    <property type="evidence" value="ECO:0007669"/>
    <property type="project" value="TreeGrafter"/>
</dbReference>
<protein>
    <recommendedName>
        <fullName evidence="4">Kinase</fullName>
        <ecNumber evidence="4">2.7.-.-</ecNumber>
    </recommendedName>
</protein>
<keyword evidence="3 4" id="KW-0418">Kinase</keyword>
<comment type="similarity">
    <text evidence="1 4">Belongs to the inositol phosphokinase (IPK) family.</text>
</comment>
<comment type="caution">
    <text evidence="5">The sequence shown here is derived from an EMBL/GenBank/DDBJ whole genome shotgun (WGS) entry which is preliminary data.</text>
</comment>
<gene>
    <name evidence="5" type="ORF">EB796_014563</name>
</gene>
<evidence type="ECO:0000313" key="6">
    <source>
        <dbReference type="Proteomes" id="UP000593567"/>
    </source>
</evidence>
<dbReference type="SUPFAM" id="SSF56104">
    <property type="entry name" value="SAICAR synthase-like"/>
    <property type="match status" value="1"/>
</dbReference>
<dbReference type="PANTHER" id="PTHR12400:SF21">
    <property type="entry name" value="KINASE"/>
    <property type="match status" value="1"/>
</dbReference>
<dbReference type="EC" id="2.7.-.-" evidence="4"/>
<keyword evidence="6" id="KW-1185">Reference proteome</keyword>
<organism evidence="5 6">
    <name type="scientific">Bugula neritina</name>
    <name type="common">Brown bryozoan</name>
    <name type="synonym">Sertularia neritina</name>
    <dbReference type="NCBI Taxonomy" id="10212"/>
    <lineage>
        <taxon>Eukaryota</taxon>
        <taxon>Metazoa</taxon>
        <taxon>Spiralia</taxon>
        <taxon>Lophotrochozoa</taxon>
        <taxon>Bryozoa</taxon>
        <taxon>Gymnolaemata</taxon>
        <taxon>Cheilostomatida</taxon>
        <taxon>Flustrina</taxon>
        <taxon>Buguloidea</taxon>
        <taxon>Bugulidae</taxon>
        <taxon>Bugula</taxon>
    </lineage>
</organism>
<dbReference type="PANTHER" id="PTHR12400">
    <property type="entry name" value="INOSITOL POLYPHOSPHATE KINASE"/>
    <property type="match status" value="1"/>
</dbReference>
<keyword evidence="2 4" id="KW-0808">Transferase</keyword>
<evidence type="ECO:0000256" key="3">
    <source>
        <dbReference type="ARBA" id="ARBA00022777"/>
    </source>
</evidence>
<sequence length="366" mass="41607">MSSTSEVYPDFVYKVRLHPFLHQVSGSNFMFKFDSSTLCKPLVEKEYSFYKLLPNSLKEFTPKYKGSIEMQMEEQVDGTIHYYGVVPHSQLALLGLPNCGSDSHYARLGYSSNKAHIIDYFDEDDLRLKRSGSIEIDRSSLECYDDPNTKLAAGKRLNQRTANDVQSDAAHKFILLENLVSNYNMPSVLDLKMGTRTHGEDDNEEKRLRKQQRCDISTSKSLGLRIHGMQKYNLQNKKFETLTKHQALEFTDHQFKEQVLNFIHTHAASVQSLAKPICDKLSQFYQCVSQQDTMRFYSSSLLIMYDGAPDATQANTVDVRAVDFAHAEYDPTQSHNTGTGPDVGYLQGIQTLIDIFSEVGVMDDLT</sequence>
<evidence type="ECO:0000256" key="4">
    <source>
        <dbReference type="RuleBase" id="RU363090"/>
    </source>
</evidence>
<dbReference type="GO" id="GO:0046854">
    <property type="term" value="P:phosphatidylinositol phosphate biosynthetic process"/>
    <property type="evidence" value="ECO:0007669"/>
    <property type="project" value="TreeGrafter"/>
</dbReference>
<accession>A0A7J7JM80</accession>
<dbReference type="Gene3D" id="3.30.470.160">
    <property type="entry name" value="Inositol polyphosphate kinase"/>
    <property type="match status" value="1"/>
</dbReference>
<dbReference type="AlphaFoldDB" id="A0A7J7JM80"/>
<dbReference type="Pfam" id="PF03770">
    <property type="entry name" value="IPK"/>
    <property type="match status" value="1"/>
</dbReference>
<dbReference type="GO" id="GO:0032958">
    <property type="term" value="P:inositol phosphate biosynthetic process"/>
    <property type="evidence" value="ECO:0007669"/>
    <property type="project" value="InterPro"/>
</dbReference>
<dbReference type="InterPro" id="IPR038286">
    <property type="entry name" value="IPK_sf"/>
</dbReference>
<evidence type="ECO:0000256" key="2">
    <source>
        <dbReference type="ARBA" id="ARBA00022679"/>
    </source>
</evidence>
<proteinExistence type="inferred from homology"/>
<dbReference type="OrthoDB" id="2573163at2759"/>